<protein>
    <submittedName>
        <fullName evidence="1">Uncharacterized protein</fullName>
    </submittedName>
</protein>
<name>A0A517VJB6_9PLAN</name>
<accession>A0A517VJB6</accession>
<organism evidence="1 2">
    <name type="scientific">Gimesia algae</name>
    <dbReference type="NCBI Taxonomy" id="2527971"/>
    <lineage>
        <taxon>Bacteria</taxon>
        <taxon>Pseudomonadati</taxon>
        <taxon>Planctomycetota</taxon>
        <taxon>Planctomycetia</taxon>
        <taxon>Planctomycetales</taxon>
        <taxon>Planctomycetaceae</taxon>
        <taxon>Gimesia</taxon>
    </lineage>
</organism>
<dbReference type="KEGG" id="gax:Pan161_47720"/>
<gene>
    <name evidence="1" type="ORF">Pan161_47720</name>
</gene>
<proteinExistence type="predicted"/>
<reference evidence="1 2" key="1">
    <citation type="submission" date="2019-02" db="EMBL/GenBank/DDBJ databases">
        <title>Deep-cultivation of Planctomycetes and their phenomic and genomic characterization uncovers novel biology.</title>
        <authorList>
            <person name="Wiegand S."/>
            <person name="Jogler M."/>
            <person name="Boedeker C."/>
            <person name="Pinto D."/>
            <person name="Vollmers J."/>
            <person name="Rivas-Marin E."/>
            <person name="Kohn T."/>
            <person name="Peeters S.H."/>
            <person name="Heuer A."/>
            <person name="Rast P."/>
            <person name="Oberbeckmann S."/>
            <person name="Bunk B."/>
            <person name="Jeske O."/>
            <person name="Meyerdierks A."/>
            <person name="Storesund J.E."/>
            <person name="Kallscheuer N."/>
            <person name="Luecker S."/>
            <person name="Lage O.M."/>
            <person name="Pohl T."/>
            <person name="Merkel B.J."/>
            <person name="Hornburger P."/>
            <person name="Mueller R.-W."/>
            <person name="Bruemmer F."/>
            <person name="Labrenz M."/>
            <person name="Spormann A.M."/>
            <person name="Op den Camp H."/>
            <person name="Overmann J."/>
            <person name="Amann R."/>
            <person name="Jetten M.S.M."/>
            <person name="Mascher T."/>
            <person name="Medema M.H."/>
            <person name="Devos D.P."/>
            <person name="Kaster A.-K."/>
            <person name="Ovreas L."/>
            <person name="Rohde M."/>
            <person name="Galperin M.Y."/>
            <person name="Jogler C."/>
        </authorList>
    </citation>
    <scope>NUCLEOTIDE SEQUENCE [LARGE SCALE GENOMIC DNA]</scope>
    <source>
        <strain evidence="1 2">Pan161</strain>
    </source>
</reference>
<evidence type="ECO:0000313" key="1">
    <source>
        <dbReference type="EMBL" id="QDT93098.1"/>
    </source>
</evidence>
<keyword evidence="2" id="KW-1185">Reference proteome</keyword>
<sequence length="55" mass="6647">MNISFRRDKLPTAPVLKKLQKVWQVDLENSGPYREFRVFQFRNYLRGMVFKTLIA</sequence>
<dbReference type="AlphaFoldDB" id="A0A517VJB6"/>
<evidence type="ECO:0000313" key="2">
    <source>
        <dbReference type="Proteomes" id="UP000316855"/>
    </source>
</evidence>
<dbReference type="Proteomes" id="UP000316855">
    <property type="component" value="Chromosome"/>
</dbReference>
<dbReference type="EMBL" id="CP036343">
    <property type="protein sequence ID" value="QDT93098.1"/>
    <property type="molecule type" value="Genomic_DNA"/>
</dbReference>